<evidence type="ECO:0000259" key="7">
    <source>
        <dbReference type="PROSITE" id="PS50249"/>
    </source>
</evidence>
<keyword evidence="2" id="KW-0645">Protease</keyword>
<dbReference type="AlphaFoldDB" id="A0A1T4Q6M9"/>
<dbReference type="GO" id="GO:0006508">
    <property type="term" value="P:proteolysis"/>
    <property type="evidence" value="ECO:0007669"/>
    <property type="project" value="UniProtKB-KW"/>
</dbReference>
<dbReference type="PANTHER" id="PTHR30471">
    <property type="entry name" value="DNA REPAIR PROTEIN RADC"/>
    <property type="match status" value="1"/>
</dbReference>
<dbReference type="PROSITE" id="PS01302">
    <property type="entry name" value="UPF0758"/>
    <property type="match status" value="1"/>
</dbReference>
<evidence type="ECO:0000313" key="9">
    <source>
        <dbReference type="Proteomes" id="UP000189857"/>
    </source>
</evidence>
<keyword evidence="6" id="KW-0482">Metalloprotease</keyword>
<evidence type="ECO:0000256" key="2">
    <source>
        <dbReference type="ARBA" id="ARBA00022670"/>
    </source>
</evidence>
<dbReference type="RefSeq" id="WP_078788058.1">
    <property type="nucleotide sequence ID" value="NZ_FMTO01000014.1"/>
</dbReference>
<keyword evidence="4" id="KW-0378">Hydrolase</keyword>
<dbReference type="Proteomes" id="UP000189857">
    <property type="component" value="Unassembled WGS sequence"/>
</dbReference>
<proteinExistence type="inferred from homology"/>
<gene>
    <name evidence="8" type="ORF">SAMN02745110_02266</name>
</gene>
<protein>
    <submittedName>
        <fullName evidence="8">DNA repair protein RadC</fullName>
    </submittedName>
</protein>
<feature type="domain" description="MPN" evidence="7">
    <location>
        <begin position="33"/>
        <end position="156"/>
    </location>
</feature>
<evidence type="ECO:0000256" key="4">
    <source>
        <dbReference type="ARBA" id="ARBA00022801"/>
    </source>
</evidence>
<dbReference type="Pfam" id="PF04002">
    <property type="entry name" value="RadC"/>
    <property type="match status" value="1"/>
</dbReference>
<evidence type="ECO:0000256" key="1">
    <source>
        <dbReference type="ARBA" id="ARBA00010243"/>
    </source>
</evidence>
<dbReference type="GO" id="GO:0046872">
    <property type="term" value="F:metal ion binding"/>
    <property type="evidence" value="ECO:0007669"/>
    <property type="project" value="UniProtKB-KW"/>
</dbReference>
<keyword evidence="3" id="KW-0479">Metal-binding</keyword>
<sequence length="156" mass="17313">MGNINKATVYLSEDETPYVVMEKTNYVVDRRRKVTTPDCIYQITRAMKMPERAQEVVTVVVFDGANKPICVSEISAGSINRSIVPVREIAQLMLLVGGVSCALTHNHPSGDLNPSDYDIVITKKLKDALKMLNLDLLDHIIVSRNGYCSMVEVGIM</sequence>
<evidence type="ECO:0000256" key="5">
    <source>
        <dbReference type="ARBA" id="ARBA00022833"/>
    </source>
</evidence>
<reference evidence="8 9" key="1">
    <citation type="submission" date="2017-02" db="EMBL/GenBank/DDBJ databases">
        <authorList>
            <person name="Peterson S.W."/>
        </authorList>
    </citation>
    <scope>NUCLEOTIDE SEQUENCE [LARGE SCALE GENOMIC DNA]</scope>
    <source>
        <strain evidence="8 9">ATCC 17233</strain>
    </source>
</reference>
<dbReference type="CDD" id="cd08071">
    <property type="entry name" value="MPN_DUF2466"/>
    <property type="match status" value="1"/>
</dbReference>
<dbReference type="InterPro" id="IPR025657">
    <property type="entry name" value="RadC_JAB"/>
</dbReference>
<evidence type="ECO:0000313" key="8">
    <source>
        <dbReference type="EMBL" id="SJZ98878.1"/>
    </source>
</evidence>
<dbReference type="InterPro" id="IPR020891">
    <property type="entry name" value="UPF0758_CS"/>
</dbReference>
<dbReference type="Gene3D" id="3.40.140.10">
    <property type="entry name" value="Cytidine Deaminase, domain 2"/>
    <property type="match status" value="1"/>
</dbReference>
<keyword evidence="5" id="KW-0862">Zinc</keyword>
<dbReference type="PANTHER" id="PTHR30471:SF3">
    <property type="entry name" value="UPF0758 PROTEIN YEES-RELATED"/>
    <property type="match status" value="1"/>
</dbReference>
<keyword evidence="9" id="KW-1185">Reference proteome</keyword>
<evidence type="ECO:0000256" key="6">
    <source>
        <dbReference type="ARBA" id="ARBA00023049"/>
    </source>
</evidence>
<name>A0A1T4Q6M9_9FIRM</name>
<accession>A0A1T4Q6M9</accession>
<dbReference type="GO" id="GO:0008237">
    <property type="term" value="F:metallopeptidase activity"/>
    <property type="evidence" value="ECO:0007669"/>
    <property type="project" value="UniProtKB-KW"/>
</dbReference>
<comment type="similarity">
    <text evidence="1">Belongs to the UPF0758 family.</text>
</comment>
<dbReference type="InterPro" id="IPR001405">
    <property type="entry name" value="UPF0758"/>
</dbReference>
<dbReference type="PROSITE" id="PS50249">
    <property type="entry name" value="MPN"/>
    <property type="match status" value="1"/>
</dbReference>
<dbReference type="OrthoDB" id="9804482at2"/>
<evidence type="ECO:0000256" key="3">
    <source>
        <dbReference type="ARBA" id="ARBA00022723"/>
    </source>
</evidence>
<dbReference type="InterPro" id="IPR037518">
    <property type="entry name" value="MPN"/>
</dbReference>
<organism evidence="8 9">
    <name type="scientific">Eubacterium ruminantium</name>
    <dbReference type="NCBI Taxonomy" id="42322"/>
    <lineage>
        <taxon>Bacteria</taxon>
        <taxon>Bacillati</taxon>
        <taxon>Bacillota</taxon>
        <taxon>Clostridia</taxon>
        <taxon>Eubacteriales</taxon>
        <taxon>Eubacteriaceae</taxon>
        <taxon>Eubacterium</taxon>
    </lineage>
</organism>
<dbReference type="EMBL" id="FUXA01000016">
    <property type="protein sequence ID" value="SJZ98878.1"/>
    <property type="molecule type" value="Genomic_DNA"/>
</dbReference>